<keyword evidence="12" id="KW-1185">Reference proteome</keyword>
<dbReference type="Pfam" id="PF00130">
    <property type="entry name" value="C1_1"/>
    <property type="match status" value="1"/>
</dbReference>
<dbReference type="GO" id="GO:0061789">
    <property type="term" value="P:dense core granule priming"/>
    <property type="evidence" value="ECO:0007669"/>
    <property type="project" value="TreeGrafter"/>
</dbReference>
<dbReference type="OrthoDB" id="5831756at2759"/>
<evidence type="ECO:0000259" key="8">
    <source>
        <dbReference type="PROSITE" id="PS50081"/>
    </source>
</evidence>
<evidence type="ECO:0000259" key="10">
    <source>
        <dbReference type="PROSITE" id="PS51259"/>
    </source>
</evidence>
<dbReference type="GO" id="GO:0005516">
    <property type="term" value="F:calmodulin binding"/>
    <property type="evidence" value="ECO:0007669"/>
    <property type="project" value="TreeGrafter"/>
</dbReference>
<gene>
    <name evidence="11" type="primary">UNC13B</name>
    <name evidence="11" type="ORF">OS493_006068</name>
</gene>
<evidence type="ECO:0000256" key="5">
    <source>
        <dbReference type="ARBA" id="ARBA00022837"/>
    </source>
</evidence>
<accession>A0A9W9YG13</accession>
<dbReference type="GO" id="GO:0043195">
    <property type="term" value="C:terminal bouton"/>
    <property type="evidence" value="ECO:0007669"/>
    <property type="project" value="TreeGrafter"/>
</dbReference>
<dbReference type="FunFam" id="1.10.357.50:FF:000001">
    <property type="entry name" value="Protein unc-13 homolog B"/>
    <property type="match status" value="1"/>
</dbReference>
<evidence type="ECO:0000256" key="6">
    <source>
        <dbReference type="SAM" id="MobiDB-lite"/>
    </source>
</evidence>
<dbReference type="GO" id="GO:0031594">
    <property type="term" value="C:neuromuscular junction"/>
    <property type="evidence" value="ECO:0007669"/>
    <property type="project" value="TreeGrafter"/>
</dbReference>
<dbReference type="InterPro" id="IPR035892">
    <property type="entry name" value="C2_domain_sf"/>
</dbReference>
<sequence length="1368" mass="155952">MEVLKEQLRKYERKDIKTLNDELDSAYTSDAALYNPYLDSDPEEINDQDSDDVADGQISDSEADRDRVMINYTDHFDASIGRTSDDIREELEEDVEEDSMLPNFSVLPESQQGEEELEEVFLEDLEWSMEVEEGAEILDDHVVVTEHLEFDPETMATLKQPEEGTESDSDDDNPNKTGPLRRKGGFKVSPGTTRRKSSWNEKTKALLNSANSGSLMRKRRPSIPFQTKSSTKQIRKPHMMMSQRAHLNDEELKLHVYKKSLQALIYPISDTTPHRFEIWSTQVPAYCYECEGLLWGLARQGLKCKECGVKCHERCKDLLNADCLQRAAEKSAKHGTDDKTHSIIVAMKGRMETREATRPEIFEQISEVFHMEPKTHAGHMKAIKNLILDGTSKWLAKIFITVVSAQGLIAKDKTGTSDPYVSVQIGRTKKRTKTIPHELNPEWNETFALIKVRVWDEDDDIKARVRSKLIREPDDFLGQTIIEVRTLSGEMDVWYNLEKRTDRSAVSGAIRLRISIEIKGEEKVVPYHQQYTCLHENIFHFLCEKNNGQVPLPVSSSREDPWKVFFPHPALEIVNEFAMRYGIESIYQAMTHLSCLTACYMCPGVPAVISSLLANINAFFSHTTANSATSASHRFTSTNFGSEKFVKIVDHLYNTLRIDIANYRTNFPSSSAEKLVDLKSSVDLLTSVTFFRMKVLSQRPTRTAEIVRECVKNCMKGSYAYLYANCAELYDRELASESSTLDPNIQAGPKSLDFWPKLISLVVSVIEEDKSIYTQVLNQFPTELNVGEVSAQVFWNMFCSDLQDMLKDHSSRQQSRWSSADYMNLHFKVKWFYNEFVSNCPEHKGKVPEYPSWFESFVSQWLTENDEVSMEFMIGALERDKRDGFPTSSPHTLFSNSVVDIFCSLNQSFEIVRKLDCPDPEIQTRYIIKFTMAVQNVLLQYAEKLIKEFSIWFSQGKTECILMNNIQQLRVQLEKLYETMGGGEKLSPECSEVFKELQVKLNLTLDELCVVFVRNLDSTIQESVKGVGNLLFKIKSTGNFNIALPSSKNVIQNDSESILQPLLGILEGSLELFYKACEKTVLKRLLKELWKIVMVNIEKIIVLPPLPDIKEMGGITGQSDSRNMSLKQCAVLETALVKIKDYFHASGNGLKKTYLEKCSYLQSLKSALSLYTQTTDSLIKEFVKSQTSQEDPGVDDPVGEVSVQVDLFTHPGTGEHKVTVKVVAAKDLRWQSPGMFRPFVEVNVVGPSLNGKRRKYSTRSKNNNWSPTYNETFYFILSNEDDLDSYELQICAKDYCFARTDNLVGMTVLHLKNIAEMGSCACTPSLGRYIQMDSKGWTILKILSQRMNDEVAREFVFLKNNNRSEGFD</sequence>
<dbReference type="Gene3D" id="3.30.60.20">
    <property type="match status" value="1"/>
</dbReference>
<proteinExistence type="predicted"/>
<dbReference type="InterPro" id="IPR014770">
    <property type="entry name" value="Munc13_1"/>
</dbReference>
<dbReference type="Gene3D" id="1.20.58.1100">
    <property type="match status" value="1"/>
</dbReference>
<evidence type="ECO:0000256" key="3">
    <source>
        <dbReference type="ARBA" id="ARBA00022771"/>
    </source>
</evidence>
<dbReference type="PANTHER" id="PTHR10480:SF12">
    <property type="entry name" value="UNC-13, ISOFORM E"/>
    <property type="match status" value="1"/>
</dbReference>
<dbReference type="Pfam" id="PF06292">
    <property type="entry name" value="MUN"/>
    <property type="match status" value="1"/>
</dbReference>
<dbReference type="InterPro" id="IPR027080">
    <property type="entry name" value="Unc-13"/>
</dbReference>
<dbReference type="SMART" id="SM00109">
    <property type="entry name" value="C1"/>
    <property type="match status" value="1"/>
</dbReference>
<evidence type="ECO:0000256" key="2">
    <source>
        <dbReference type="ARBA" id="ARBA00022737"/>
    </source>
</evidence>
<dbReference type="GO" id="GO:0017075">
    <property type="term" value="F:syntaxin-1 binding"/>
    <property type="evidence" value="ECO:0007669"/>
    <property type="project" value="TreeGrafter"/>
</dbReference>
<dbReference type="FunFam" id="2.60.40.150:FF:000002">
    <property type="entry name" value="Protein unc-13 homolog B"/>
    <property type="match status" value="1"/>
</dbReference>
<evidence type="ECO:0000313" key="12">
    <source>
        <dbReference type="Proteomes" id="UP001163046"/>
    </source>
</evidence>
<dbReference type="Gene3D" id="1.10.357.50">
    <property type="match status" value="1"/>
</dbReference>
<dbReference type="GO" id="GO:0098831">
    <property type="term" value="C:presynaptic active zone cytoplasmic component"/>
    <property type="evidence" value="ECO:0007669"/>
    <property type="project" value="TreeGrafter"/>
</dbReference>
<dbReference type="SUPFAM" id="SSF49562">
    <property type="entry name" value="C2 domain (Calcium/lipid-binding domain, CaLB)"/>
    <property type="match status" value="2"/>
</dbReference>
<dbReference type="GO" id="GO:0016081">
    <property type="term" value="P:synaptic vesicle docking"/>
    <property type="evidence" value="ECO:0007669"/>
    <property type="project" value="TreeGrafter"/>
</dbReference>
<dbReference type="FunFam" id="2.60.40.150:FF:000014">
    <property type="entry name" value="protein unc-13 homolog B"/>
    <property type="match status" value="1"/>
</dbReference>
<dbReference type="Gene3D" id="2.60.40.150">
    <property type="entry name" value="C2 domain"/>
    <property type="match status" value="2"/>
</dbReference>
<dbReference type="SMART" id="SM01145">
    <property type="entry name" value="DUF1041"/>
    <property type="match status" value="1"/>
</dbReference>
<feature type="compositionally biased region" description="Acidic residues" evidence="6">
    <location>
        <begin position="40"/>
        <end position="54"/>
    </location>
</feature>
<dbReference type="SUPFAM" id="SSF57889">
    <property type="entry name" value="Cysteine-rich domain"/>
    <property type="match status" value="1"/>
</dbReference>
<dbReference type="SMART" id="SM00239">
    <property type="entry name" value="C2"/>
    <property type="match status" value="2"/>
</dbReference>
<feature type="domain" description="Phorbol-ester/DAG-type" evidence="8">
    <location>
        <begin position="273"/>
        <end position="323"/>
    </location>
</feature>
<dbReference type="Proteomes" id="UP001163046">
    <property type="component" value="Unassembled WGS sequence"/>
</dbReference>
<dbReference type="PROSITE" id="PS00479">
    <property type="entry name" value="ZF_DAG_PE_1"/>
    <property type="match status" value="1"/>
</dbReference>
<feature type="region of interest" description="Disordered" evidence="6">
    <location>
        <begin position="35"/>
        <end position="64"/>
    </location>
</feature>
<name>A0A9W9YG13_9CNID</name>
<evidence type="ECO:0000256" key="4">
    <source>
        <dbReference type="ARBA" id="ARBA00022833"/>
    </source>
</evidence>
<dbReference type="InterPro" id="IPR000008">
    <property type="entry name" value="C2_dom"/>
</dbReference>
<comment type="caution">
    <text evidence="11">The sequence shown here is derived from an EMBL/GenBank/DDBJ whole genome shotgun (WGS) entry which is preliminary data.</text>
</comment>
<dbReference type="InterPro" id="IPR046349">
    <property type="entry name" value="C1-like_sf"/>
</dbReference>
<dbReference type="GO" id="GO:0035249">
    <property type="term" value="P:synaptic transmission, glutamatergic"/>
    <property type="evidence" value="ECO:0007669"/>
    <property type="project" value="TreeGrafter"/>
</dbReference>
<dbReference type="GO" id="GO:0030672">
    <property type="term" value="C:synaptic vesicle membrane"/>
    <property type="evidence" value="ECO:0007669"/>
    <property type="project" value="TreeGrafter"/>
</dbReference>
<dbReference type="CDD" id="cd08395">
    <property type="entry name" value="C2C_Munc13"/>
    <property type="match status" value="1"/>
</dbReference>
<dbReference type="PROSITE" id="PS51259">
    <property type="entry name" value="MHD2"/>
    <property type="match status" value="1"/>
</dbReference>
<reference evidence="11" key="1">
    <citation type="submission" date="2023-01" db="EMBL/GenBank/DDBJ databases">
        <title>Genome assembly of the deep-sea coral Lophelia pertusa.</title>
        <authorList>
            <person name="Herrera S."/>
            <person name="Cordes E."/>
        </authorList>
    </citation>
    <scope>NUCLEOTIDE SEQUENCE</scope>
    <source>
        <strain evidence="11">USNM1676648</strain>
        <tissue evidence="11">Polyp</tissue>
    </source>
</reference>
<dbReference type="PANTHER" id="PTHR10480">
    <property type="entry name" value="PROTEIN UNC-13 HOMOLOG"/>
    <property type="match status" value="1"/>
</dbReference>
<keyword evidence="5" id="KW-0106">Calcium</keyword>
<dbReference type="Pfam" id="PF00168">
    <property type="entry name" value="C2"/>
    <property type="match status" value="2"/>
</dbReference>
<feature type="compositionally biased region" description="Acidic residues" evidence="6">
    <location>
        <begin position="163"/>
        <end position="172"/>
    </location>
</feature>
<dbReference type="InterPro" id="IPR010439">
    <property type="entry name" value="MUN_dom"/>
</dbReference>
<protein>
    <submittedName>
        <fullName evidence="11">Protein unc-13 B</fullName>
    </submittedName>
</protein>
<dbReference type="GO" id="GO:0042734">
    <property type="term" value="C:presynaptic membrane"/>
    <property type="evidence" value="ECO:0007669"/>
    <property type="project" value="TreeGrafter"/>
</dbReference>
<evidence type="ECO:0000259" key="9">
    <source>
        <dbReference type="PROSITE" id="PS51258"/>
    </source>
</evidence>
<evidence type="ECO:0000259" key="7">
    <source>
        <dbReference type="PROSITE" id="PS50004"/>
    </source>
</evidence>
<dbReference type="PROSITE" id="PS50004">
    <property type="entry name" value="C2"/>
    <property type="match status" value="2"/>
</dbReference>
<feature type="domain" description="C2" evidence="7">
    <location>
        <begin position="1197"/>
        <end position="1324"/>
    </location>
</feature>
<feature type="domain" description="MHD2" evidence="10">
    <location>
        <begin position="1056"/>
        <end position="1182"/>
    </location>
</feature>
<organism evidence="11 12">
    <name type="scientific">Desmophyllum pertusum</name>
    <dbReference type="NCBI Taxonomy" id="174260"/>
    <lineage>
        <taxon>Eukaryota</taxon>
        <taxon>Metazoa</taxon>
        <taxon>Cnidaria</taxon>
        <taxon>Anthozoa</taxon>
        <taxon>Hexacorallia</taxon>
        <taxon>Scleractinia</taxon>
        <taxon>Caryophylliina</taxon>
        <taxon>Caryophylliidae</taxon>
        <taxon>Desmophyllum</taxon>
    </lineage>
</organism>
<dbReference type="PROSITE" id="PS50081">
    <property type="entry name" value="ZF_DAG_PE_2"/>
    <property type="match status" value="1"/>
</dbReference>
<feature type="region of interest" description="Disordered" evidence="6">
    <location>
        <begin position="151"/>
        <end position="203"/>
    </location>
</feature>
<keyword evidence="4" id="KW-0862">Zinc</keyword>
<keyword evidence="3" id="KW-0863">Zinc-finger</keyword>
<feature type="domain" description="C2" evidence="7">
    <location>
        <begin position="379"/>
        <end position="495"/>
    </location>
</feature>
<evidence type="ECO:0000313" key="11">
    <source>
        <dbReference type="EMBL" id="KAJ7339661.1"/>
    </source>
</evidence>
<evidence type="ECO:0000256" key="1">
    <source>
        <dbReference type="ARBA" id="ARBA00022723"/>
    </source>
</evidence>
<keyword evidence="1" id="KW-0479">Metal-binding</keyword>
<dbReference type="InterPro" id="IPR002219">
    <property type="entry name" value="PKC_DAG/PE"/>
</dbReference>
<dbReference type="GO" id="GO:0016082">
    <property type="term" value="P:synaptic vesicle priming"/>
    <property type="evidence" value="ECO:0007669"/>
    <property type="project" value="TreeGrafter"/>
</dbReference>
<keyword evidence="2" id="KW-0677">Repeat</keyword>
<dbReference type="InterPro" id="IPR014772">
    <property type="entry name" value="Munc13_dom-2"/>
</dbReference>
<dbReference type="PROSITE" id="PS51258">
    <property type="entry name" value="MHD1"/>
    <property type="match status" value="1"/>
</dbReference>
<dbReference type="EMBL" id="MU827779">
    <property type="protein sequence ID" value="KAJ7339661.1"/>
    <property type="molecule type" value="Genomic_DNA"/>
</dbReference>
<dbReference type="GO" id="GO:0008270">
    <property type="term" value="F:zinc ion binding"/>
    <property type="evidence" value="ECO:0007669"/>
    <property type="project" value="UniProtKB-KW"/>
</dbReference>
<dbReference type="GO" id="GO:0019992">
    <property type="term" value="F:diacylglycerol binding"/>
    <property type="evidence" value="ECO:0007669"/>
    <property type="project" value="InterPro"/>
</dbReference>
<dbReference type="GO" id="GO:0099525">
    <property type="term" value="P:presynaptic dense core vesicle exocytosis"/>
    <property type="evidence" value="ECO:0007669"/>
    <property type="project" value="TreeGrafter"/>
</dbReference>
<feature type="domain" description="MHD1" evidence="9">
    <location>
        <begin position="803"/>
        <end position="945"/>
    </location>
</feature>